<accession>A0A7X6L5X6</accession>
<dbReference type="Proteomes" id="UP000540698">
    <property type="component" value="Unassembled WGS sequence"/>
</dbReference>
<dbReference type="InterPro" id="IPR036388">
    <property type="entry name" value="WH-like_DNA-bd_sf"/>
</dbReference>
<dbReference type="EMBL" id="JAAXOS010000009">
    <property type="protein sequence ID" value="NKY28347.1"/>
    <property type="molecule type" value="Genomic_DNA"/>
</dbReference>
<evidence type="ECO:0000313" key="3">
    <source>
        <dbReference type="Proteomes" id="UP000540698"/>
    </source>
</evidence>
<keyword evidence="3" id="KW-1185">Reference proteome</keyword>
<protein>
    <submittedName>
        <fullName evidence="2">MarR family transcriptional regulator</fullName>
    </submittedName>
</protein>
<proteinExistence type="predicted"/>
<name>A0A7X6L5X6_9NOCA</name>
<dbReference type="SUPFAM" id="SSF46785">
    <property type="entry name" value="Winged helix' DNA-binding domain"/>
    <property type="match status" value="1"/>
</dbReference>
<evidence type="ECO:0000313" key="2">
    <source>
        <dbReference type="EMBL" id="NKY28347.1"/>
    </source>
</evidence>
<dbReference type="GO" id="GO:0006950">
    <property type="term" value="P:response to stress"/>
    <property type="evidence" value="ECO:0007669"/>
    <property type="project" value="TreeGrafter"/>
</dbReference>
<comment type="caution">
    <text evidence="2">The sequence shown here is derived from an EMBL/GenBank/DDBJ whole genome shotgun (WGS) entry which is preliminary data.</text>
</comment>
<dbReference type="InterPro" id="IPR039422">
    <property type="entry name" value="MarR/SlyA-like"/>
</dbReference>
<dbReference type="InterPro" id="IPR036390">
    <property type="entry name" value="WH_DNA-bd_sf"/>
</dbReference>
<organism evidence="2 3">
    <name type="scientific">Nocardia gamkensis</name>
    <dbReference type="NCBI Taxonomy" id="352869"/>
    <lineage>
        <taxon>Bacteria</taxon>
        <taxon>Bacillati</taxon>
        <taxon>Actinomycetota</taxon>
        <taxon>Actinomycetes</taxon>
        <taxon>Mycobacteriales</taxon>
        <taxon>Nocardiaceae</taxon>
        <taxon>Nocardia</taxon>
    </lineage>
</organism>
<gene>
    <name evidence="2" type="ORF">HGB38_19255</name>
</gene>
<dbReference type="PROSITE" id="PS50995">
    <property type="entry name" value="HTH_MARR_2"/>
    <property type="match status" value="1"/>
</dbReference>
<evidence type="ECO:0000259" key="1">
    <source>
        <dbReference type="PROSITE" id="PS50995"/>
    </source>
</evidence>
<dbReference type="PRINTS" id="PR00598">
    <property type="entry name" value="HTHMARR"/>
</dbReference>
<feature type="domain" description="HTH marR-type" evidence="1">
    <location>
        <begin position="3"/>
        <end position="134"/>
    </location>
</feature>
<dbReference type="SMART" id="SM00347">
    <property type="entry name" value="HTH_MARR"/>
    <property type="match status" value="1"/>
</dbReference>
<sequence length="172" mass="17789">MHDQRLANLLGAAALAINDVMLAEVHSTGAVSASGASALVTLAQSPGLGVTDLGRRVGLSQSATTRMVDAMEAAGLIRRAPGTGRLVGVSLTPSGRETAGRILAARAGRLTELISDLDAPEREALTELLVKLLARLYGEIGSADLLCRLCDRGCCTRSAVCPVGQAERDREA</sequence>
<dbReference type="AlphaFoldDB" id="A0A7X6L5X6"/>
<dbReference type="PANTHER" id="PTHR33164">
    <property type="entry name" value="TRANSCRIPTIONAL REGULATOR, MARR FAMILY"/>
    <property type="match status" value="1"/>
</dbReference>
<dbReference type="RefSeq" id="WP_062971331.1">
    <property type="nucleotide sequence ID" value="NZ_JAAXOS010000009.1"/>
</dbReference>
<dbReference type="GO" id="GO:0003700">
    <property type="term" value="F:DNA-binding transcription factor activity"/>
    <property type="evidence" value="ECO:0007669"/>
    <property type="project" value="InterPro"/>
</dbReference>
<dbReference type="Pfam" id="PF01047">
    <property type="entry name" value="MarR"/>
    <property type="match status" value="1"/>
</dbReference>
<dbReference type="Gene3D" id="1.10.10.10">
    <property type="entry name" value="Winged helix-like DNA-binding domain superfamily/Winged helix DNA-binding domain"/>
    <property type="match status" value="1"/>
</dbReference>
<reference evidence="2 3" key="1">
    <citation type="submission" date="2020-04" db="EMBL/GenBank/DDBJ databases">
        <title>MicrobeNet Type strains.</title>
        <authorList>
            <person name="Nicholson A.C."/>
        </authorList>
    </citation>
    <scope>NUCLEOTIDE SEQUENCE [LARGE SCALE GENOMIC DNA]</scope>
    <source>
        <strain evidence="2 3">DSM 44956</strain>
    </source>
</reference>
<dbReference type="PANTHER" id="PTHR33164:SF99">
    <property type="entry name" value="MARR FAMILY REGULATORY PROTEIN"/>
    <property type="match status" value="1"/>
</dbReference>
<dbReference type="InterPro" id="IPR000835">
    <property type="entry name" value="HTH_MarR-typ"/>
</dbReference>